<reference evidence="3 4" key="1">
    <citation type="submission" date="2016-10" db="EMBL/GenBank/DDBJ databases">
        <authorList>
            <person name="de Groot N.N."/>
        </authorList>
    </citation>
    <scope>NUCLEOTIDE SEQUENCE [LARGE SCALE GENOMIC DNA]</scope>
    <source>
        <strain evidence="3 4">DSM 19803</strain>
    </source>
</reference>
<sequence length="349" mass="39772">MPKVLIVGAGLSGLSTAYGVRKSNMDVEILEARPRLGGRILTKNLNPRHLELGATWFGPQHTSLLKLIRELNIPFKTQENGREAMYDFRPKGNLERFQIPHQEASTYKFDNGTSALIDTLKKEISVPIHYNEVVKSVKFDQGFEIRTENRQFKADYLVISIPPQLITDSIRFEPGLSEHSHVLLSKTHTWMSDSIKFSVAFDSDFWKKDGFTGTLMSPQQIIQEMYDHSDVRTAQHALVGFLNSSYSELTKEERKQRVLKQLGTLFLNDDVQNEAYADVNWREEKFTIHEKAELLVPHQNNGNPGLREGFFSNRLFFSASETAAQTPGYMDGAVHRGLEVGEWLLKKLS</sequence>
<dbReference type="SUPFAM" id="SSF54373">
    <property type="entry name" value="FAD-linked reductases, C-terminal domain"/>
    <property type="match status" value="1"/>
</dbReference>
<dbReference type="RefSeq" id="WP_093368339.1">
    <property type="nucleotide sequence ID" value="NZ_FNCW01000009.1"/>
</dbReference>
<dbReference type="InterPro" id="IPR050703">
    <property type="entry name" value="Flavin_MAO"/>
</dbReference>
<keyword evidence="4" id="KW-1185">Reference proteome</keyword>
<evidence type="ECO:0000256" key="1">
    <source>
        <dbReference type="ARBA" id="ARBA00005995"/>
    </source>
</evidence>
<accession>A0A1G7XUX7</accession>
<dbReference type="Pfam" id="PF01593">
    <property type="entry name" value="Amino_oxidase"/>
    <property type="match status" value="2"/>
</dbReference>
<feature type="domain" description="Amine oxidase" evidence="2">
    <location>
        <begin position="104"/>
        <end position="339"/>
    </location>
</feature>
<dbReference type="EMBL" id="FNCW01000009">
    <property type="protein sequence ID" value="SDG87570.1"/>
    <property type="molecule type" value="Genomic_DNA"/>
</dbReference>
<evidence type="ECO:0000313" key="3">
    <source>
        <dbReference type="EMBL" id="SDG87570.1"/>
    </source>
</evidence>
<dbReference type="PANTHER" id="PTHR43563:SF1">
    <property type="entry name" value="AMINE OXIDASE [FLAVIN-CONTAINING] B"/>
    <property type="match status" value="1"/>
</dbReference>
<dbReference type="Proteomes" id="UP000199296">
    <property type="component" value="Unassembled WGS sequence"/>
</dbReference>
<dbReference type="GO" id="GO:0016491">
    <property type="term" value="F:oxidoreductase activity"/>
    <property type="evidence" value="ECO:0007669"/>
    <property type="project" value="InterPro"/>
</dbReference>
<name>A0A1G7XUX7_9FLAO</name>
<dbReference type="Gene3D" id="3.50.50.60">
    <property type="entry name" value="FAD/NAD(P)-binding domain"/>
    <property type="match status" value="2"/>
</dbReference>
<dbReference type="PANTHER" id="PTHR43563">
    <property type="entry name" value="AMINE OXIDASE"/>
    <property type="match status" value="1"/>
</dbReference>
<evidence type="ECO:0000259" key="2">
    <source>
        <dbReference type="Pfam" id="PF01593"/>
    </source>
</evidence>
<organism evidence="3 4">
    <name type="scientific">Psychroflexus sediminis</name>
    <dbReference type="NCBI Taxonomy" id="470826"/>
    <lineage>
        <taxon>Bacteria</taxon>
        <taxon>Pseudomonadati</taxon>
        <taxon>Bacteroidota</taxon>
        <taxon>Flavobacteriia</taxon>
        <taxon>Flavobacteriales</taxon>
        <taxon>Flavobacteriaceae</taxon>
        <taxon>Psychroflexus</taxon>
    </lineage>
</organism>
<dbReference type="InterPro" id="IPR002937">
    <property type="entry name" value="Amino_oxidase"/>
</dbReference>
<comment type="similarity">
    <text evidence="1">Belongs to the flavin monoamine oxidase family.</text>
</comment>
<dbReference type="AlphaFoldDB" id="A0A1G7XUX7"/>
<dbReference type="OrthoDB" id="56323at2"/>
<dbReference type="STRING" id="470826.SAMN04488027_109126"/>
<evidence type="ECO:0000313" key="4">
    <source>
        <dbReference type="Proteomes" id="UP000199296"/>
    </source>
</evidence>
<proteinExistence type="inferred from homology"/>
<feature type="domain" description="Amine oxidase" evidence="2">
    <location>
        <begin position="11"/>
        <end position="78"/>
    </location>
</feature>
<protein>
    <submittedName>
        <fullName evidence="3">Monoamine oxidase</fullName>
    </submittedName>
</protein>
<dbReference type="InterPro" id="IPR036188">
    <property type="entry name" value="FAD/NAD-bd_sf"/>
</dbReference>
<gene>
    <name evidence="3" type="ORF">SAMN04488027_109126</name>
</gene>
<dbReference type="SUPFAM" id="SSF51905">
    <property type="entry name" value="FAD/NAD(P)-binding domain"/>
    <property type="match status" value="1"/>
</dbReference>